<dbReference type="InterPro" id="IPR055385">
    <property type="entry name" value="GpJ_HDII-ins2"/>
</dbReference>
<reference evidence="5 6" key="1">
    <citation type="submission" date="2018-05" db="EMBL/GenBank/DDBJ databases">
        <title>Reference genomes for bee gut microbiota database.</title>
        <authorList>
            <person name="Ellegaard K.M."/>
        </authorList>
    </citation>
    <scope>NUCLEOTIDE SEQUENCE [LARGE SCALE GENOMIC DNA]</scope>
    <source>
        <strain evidence="5 6">ESL0172</strain>
    </source>
</reference>
<dbReference type="Pfam" id="PF24801">
    <property type="entry name" value="FNIII-A_GpJ"/>
    <property type="match status" value="1"/>
</dbReference>
<name>A0A2V4DSR5_9GAMM</name>
<gene>
    <name evidence="5" type="ORF">DKK78_03650</name>
</gene>
<dbReference type="EMBL" id="QGLO01000004">
    <property type="protein sequence ID" value="PXY91436.1"/>
    <property type="molecule type" value="Genomic_DNA"/>
</dbReference>
<comment type="similarity">
    <text evidence="1">Belongs to the methyl-accepting chemotaxis (MCP) protein family.</text>
</comment>
<dbReference type="InterPro" id="IPR036116">
    <property type="entry name" value="FN3_sf"/>
</dbReference>
<proteinExistence type="inferred from homology"/>
<comment type="caution">
    <text evidence="5">The sequence shown here is derived from an EMBL/GenBank/DDBJ whole genome shotgun (WGS) entry which is preliminary data.</text>
</comment>
<dbReference type="Pfam" id="PF13550">
    <property type="entry name" value="Phage-tail_3"/>
    <property type="match status" value="1"/>
</dbReference>
<dbReference type="Gene3D" id="2.60.40.10">
    <property type="entry name" value="Immunoglobulins"/>
    <property type="match status" value="2"/>
</dbReference>
<dbReference type="InterPro" id="IPR015406">
    <property type="entry name" value="GpJ_CSF"/>
</dbReference>
<dbReference type="PROSITE" id="PS50192">
    <property type="entry name" value="T_SNARE"/>
    <property type="match status" value="1"/>
</dbReference>
<dbReference type="InterPro" id="IPR000727">
    <property type="entry name" value="T_SNARE_dom"/>
</dbReference>
<dbReference type="Proteomes" id="UP000247673">
    <property type="component" value="Unassembled WGS sequence"/>
</dbReference>
<evidence type="ECO:0000256" key="2">
    <source>
        <dbReference type="SAM" id="MobiDB-lite"/>
    </source>
</evidence>
<dbReference type="PANTHER" id="PTHR36251:SF2">
    <property type="entry name" value="GIFSY-2 PROPHAGE HOST SPECIFICITY PROTEIN J, PHAGE LAMBDA"/>
    <property type="match status" value="1"/>
</dbReference>
<evidence type="ECO:0000313" key="6">
    <source>
        <dbReference type="Proteomes" id="UP000247673"/>
    </source>
</evidence>
<dbReference type="PANTHER" id="PTHR36251">
    <property type="entry name" value="FELS-1 PROPHAGE HOST SPECIFICITY PROTEIN-RELATED"/>
    <property type="match status" value="1"/>
</dbReference>
<evidence type="ECO:0000259" key="3">
    <source>
        <dbReference type="PROSITE" id="PS50192"/>
    </source>
</evidence>
<accession>A0A2V4DSR5</accession>
<organism evidence="5 6">
    <name type="scientific">Gilliamella apis</name>
    <dbReference type="NCBI Taxonomy" id="1970738"/>
    <lineage>
        <taxon>Bacteria</taxon>
        <taxon>Pseudomonadati</taxon>
        <taxon>Pseudomonadota</taxon>
        <taxon>Gammaproteobacteria</taxon>
        <taxon>Orbales</taxon>
        <taxon>Orbaceae</taxon>
        <taxon>Gilliamella</taxon>
    </lineage>
</organism>
<feature type="region of interest" description="Disordered" evidence="2">
    <location>
        <begin position="1"/>
        <end position="20"/>
    </location>
</feature>
<dbReference type="Pfam" id="PF09327">
    <property type="entry name" value="Phage_Tail_Tip"/>
    <property type="match status" value="1"/>
</dbReference>
<dbReference type="SMART" id="SM00060">
    <property type="entry name" value="FN3"/>
    <property type="match status" value="2"/>
</dbReference>
<keyword evidence="6" id="KW-1185">Reference proteome</keyword>
<sequence length="1343" mass="148168">MQIIEGQKGGSKKQHKPYEQPDNLLSTAKLKALIALSEGEIKGGLTAENIFIDNTPLANADGSLNFKGVKWEFRNGSQTQDYIQGMPEVSNELRANYKVKSNKPWVRSFSNLDLDAIRVKLNLPVHVEYKDNGDSLGTITHYAIDLSTDGSAFETVVNGKFDGKTMSEYQRDHRINLPKAIEGWTIRVRRITPDSKSSKLVNDFGVFSYAEIIDSKLRYPNTALLYIELDASQFNGSVPKITCKLKGKLVQIPDNYDPVSRNYLGEWNGTFKMDYTNNPAWLAHYLMRDEIAGMGLRIDSTMVDKWAIYQLGQYCDQMVSDGRGGKEPRFACNEYIQSQRDAYTVLKDLIASFRGINFWGNDQIYLTADMPQDEPDFIYHSSNVIGDFVYSGGSYKNRYTSCMVAYSNPDDHYCDDVEAVWDHDLMRRYDVNVMKLTAIGCTSQSEAQRRGRWALLSNVKDGVVTFTVGLDGYIPLPARIIGIADPSRSGKENGGRIHAVNGKKITLDRPVDYEAGNRLVINLPDGTAQSRTIKSISDDKRTVTVTANYKILPVAGAVWCIDSDNIAIQYYRVTGISARENQQFTITAIQHDPDKFKYIDDGVRLEPKPITVTPPSAISAPKNIIISESSYVSQGLSVASLEVGWDKVDGATNYVAQWRKDNCNWINVGQTNGTSFTVSGVYSGVYDVRVRAINAVDVSSAWSYSEPTSIKGKVGKPDKPINFTASDDVIFGIDLNWSFPKDSGDTSHTEIQYSINENEDDALLLSNVTYPCKSYSQTGLSIGQTFFYRARLVDKIGNVSDWTDWVKGISSTNTNELTDHIFNEIKETDAWNSLVDKTDNNANLIGQYSDELNEQSKLLVENALSTVENAKSIIENALANDINAQNWRKELGGTNAEIKETRALIVSESEATAIKLNEMSSNLDGANSNINELKQTTSKQGEKLSTQSDLINTLNSSITDTQKNVTANANAINALNTTTKKQGDLIESQSNTLTQLSSSIDKAQKSADTANNNAKNNATIISQMKTNVTQQGEQITAQANSINTIKTNINNVSANISDVSKAIQDTNGKLSAYRTMKVQVDNKGQQYVAGMTMGVENTNSGMQSNVIFLQDRFSIMNAADGNPQTVFTTQGNQVVINDAVIGNGTITDAKIKNASITSAKISNVIQSDNFQDGKSGWQLSRDNGKLKAVDVDISGRLKATSGEMNNVVINENCQVRGKLTAEQIVGDIAKIIYFPTGSSITVEPEPFNRVISTPAVIVHSNSGDMMQTSIYTIATCNDFTCEDGKVIKRGRALFEISVTASYNKSKSYSSAWYFRLPANTKLQLRADGYGQCPNAINLFITKE</sequence>
<dbReference type="OrthoDB" id="109844at2"/>
<dbReference type="InterPro" id="IPR003961">
    <property type="entry name" value="FN3_dom"/>
</dbReference>
<evidence type="ECO:0000256" key="1">
    <source>
        <dbReference type="ARBA" id="ARBA00029447"/>
    </source>
</evidence>
<feature type="domain" description="Fibronectin type-III" evidence="4">
    <location>
        <begin position="620"/>
        <end position="713"/>
    </location>
</feature>
<dbReference type="SUPFAM" id="SSF49265">
    <property type="entry name" value="Fibronectin type III"/>
    <property type="match status" value="1"/>
</dbReference>
<dbReference type="CDD" id="cd00063">
    <property type="entry name" value="FN3"/>
    <property type="match status" value="1"/>
</dbReference>
<feature type="domain" description="T-SNARE coiled-coil homology" evidence="3">
    <location>
        <begin position="913"/>
        <end position="975"/>
    </location>
</feature>
<dbReference type="PROSITE" id="PS50853">
    <property type="entry name" value="FN3"/>
    <property type="match status" value="2"/>
</dbReference>
<evidence type="ECO:0000313" key="5">
    <source>
        <dbReference type="EMBL" id="PXY91436.1"/>
    </source>
</evidence>
<feature type="domain" description="Fibronectin type-III" evidence="4">
    <location>
        <begin position="719"/>
        <end position="817"/>
    </location>
</feature>
<evidence type="ECO:0000259" key="4">
    <source>
        <dbReference type="PROSITE" id="PS50853"/>
    </source>
</evidence>
<dbReference type="InterPro" id="IPR053171">
    <property type="entry name" value="Viral_Tip_Attach_Protein"/>
</dbReference>
<protein>
    <submittedName>
        <fullName evidence="5">Host specificity protein</fullName>
    </submittedName>
</protein>
<dbReference type="InterPro" id="IPR013783">
    <property type="entry name" value="Ig-like_fold"/>
</dbReference>
<dbReference type="InterPro" id="IPR032876">
    <property type="entry name" value="J_dom"/>
</dbReference>
<dbReference type="RefSeq" id="WP_110447404.1">
    <property type="nucleotide sequence ID" value="NZ_QGLO01000004.1"/>
</dbReference>